<reference evidence="2 3" key="1">
    <citation type="journal article" date="2010" name="Nature">
        <title>Comparative genomics reveals mobile pathogenicity chromosomes in Fusarium.</title>
        <authorList>
            <person name="Ma L.J."/>
            <person name="van der Does H.C."/>
            <person name="Borkovich K.A."/>
            <person name="Coleman J.J."/>
            <person name="Daboussi M.J."/>
            <person name="Di Pietro A."/>
            <person name="Dufresne M."/>
            <person name="Freitag M."/>
            <person name="Grabherr M."/>
            <person name="Henrissat B."/>
            <person name="Houterman P.M."/>
            <person name="Kang S."/>
            <person name="Shim W.B."/>
            <person name="Woloshuk C."/>
            <person name="Xie X."/>
            <person name="Xu J.R."/>
            <person name="Antoniw J."/>
            <person name="Baker S.E."/>
            <person name="Bluhm B.H."/>
            <person name="Breakspear A."/>
            <person name="Brown D.W."/>
            <person name="Butchko R.A."/>
            <person name="Chapman S."/>
            <person name="Coulson R."/>
            <person name="Coutinho P.M."/>
            <person name="Danchin E.G."/>
            <person name="Diener A."/>
            <person name="Gale L.R."/>
            <person name="Gardiner D.M."/>
            <person name="Goff S."/>
            <person name="Hammond-Kosack K.E."/>
            <person name="Hilburn K."/>
            <person name="Hua-Van A."/>
            <person name="Jonkers W."/>
            <person name="Kazan K."/>
            <person name="Kodira C.D."/>
            <person name="Koehrsen M."/>
            <person name="Kumar L."/>
            <person name="Lee Y.H."/>
            <person name="Li L."/>
            <person name="Manners J.M."/>
            <person name="Miranda-Saavedra D."/>
            <person name="Mukherjee M."/>
            <person name="Park G."/>
            <person name="Park J."/>
            <person name="Park S.Y."/>
            <person name="Proctor R.H."/>
            <person name="Regev A."/>
            <person name="Ruiz-Roldan M.C."/>
            <person name="Sain D."/>
            <person name="Sakthikumar S."/>
            <person name="Sykes S."/>
            <person name="Schwartz D.C."/>
            <person name="Turgeon B.G."/>
            <person name="Wapinski I."/>
            <person name="Yoder O."/>
            <person name="Young S."/>
            <person name="Zeng Q."/>
            <person name="Zhou S."/>
            <person name="Galagan J."/>
            <person name="Cuomo C.A."/>
            <person name="Kistler H.C."/>
            <person name="Rep M."/>
        </authorList>
    </citation>
    <scope>NUCLEOTIDE SEQUENCE [LARGE SCALE GENOMIC DNA]</scope>
    <source>
        <strain evidence="3">M3125 / FGSC 7600</strain>
    </source>
</reference>
<accession>W7MQV1</accession>
<feature type="region of interest" description="Disordered" evidence="1">
    <location>
        <begin position="160"/>
        <end position="195"/>
    </location>
</feature>
<dbReference type="GeneID" id="30073464"/>
<dbReference type="EMBL" id="DS022253">
    <property type="protein sequence ID" value="EWG50119.1"/>
    <property type="molecule type" value="Genomic_DNA"/>
</dbReference>
<dbReference type="Proteomes" id="UP000009096">
    <property type="component" value="Chromosome 5"/>
</dbReference>
<organism evidence="2 3">
    <name type="scientific">Gibberella moniliformis (strain M3125 / FGSC 7600)</name>
    <name type="common">Maize ear and stalk rot fungus</name>
    <name type="synonym">Fusarium verticillioides</name>
    <dbReference type="NCBI Taxonomy" id="334819"/>
    <lineage>
        <taxon>Eukaryota</taxon>
        <taxon>Fungi</taxon>
        <taxon>Dikarya</taxon>
        <taxon>Ascomycota</taxon>
        <taxon>Pezizomycotina</taxon>
        <taxon>Sordariomycetes</taxon>
        <taxon>Hypocreomycetidae</taxon>
        <taxon>Hypocreales</taxon>
        <taxon>Nectriaceae</taxon>
        <taxon>Fusarium</taxon>
        <taxon>Fusarium fujikuroi species complex</taxon>
    </lineage>
</organism>
<feature type="region of interest" description="Disordered" evidence="1">
    <location>
        <begin position="122"/>
        <end position="142"/>
    </location>
</feature>
<evidence type="ECO:0000313" key="2">
    <source>
        <dbReference type="EMBL" id="EWG50119.1"/>
    </source>
</evidence>
<dbReference type="AlphaFoldDB" id="W7MQV1"/>
<dbReference type="KEGG" id="fvr:FVEG_16588"/>
<evidence type="ECO:0000313" key="3">
    <source>
        <dbReference type="Proteomes" id="UP000009096"/>
    </source>
</evidence>
<proteinExistence type="predicted"/>
<dbReference type="RefSeq" id="XP_018756310.1">
    <property type="nucleotide sequence ID" value="XM_018905835.1"/>
</dbReference>
<dbReference type="VEuPathDB" id="FungiDB:FVEG_16588"/>
<sequence>MRSRYYSDYIKHAVEAPEDKCRTQLKHTIDKELEALTGVEKESYTKDMELLTFCPATIERSFALLKPFDYTERYSLHYILLRKYSGDGNMTHKEADREAKILLDEYKAEHFKSLCEESRELTDWQERETGDGASSSAGMDIDLSEPASEDLTTKISVLQISNKKSNGEAGGVTKTAKKRPLDDSDDADEAAPSGYKRAKVEHWRERFNFGWS</sequence>
<evidence type="ECO:0000256" key="1">
    <source>
        <dbReference type="SAM" id="MobiDB-lite"/>
    </source>
</evidence>
<gene>
    <name evidence="2" type="ORF">FVEG_16588</name>
</gene>
<protein>
    <submittedName>
        <fullName evidence="2">Uncharacterized protein</fullName>
    </submittedName>
</protein>
<dbReference type="EMBL" id="CM000582">
    <property type="protein sequence ID" value="EWG50119.1"/>
    <property type="molecule type" value="Genomic_DNA"/>
</dbReference>
<keyword evidence="3" id="KW-1185">Reference proteome</keyword>
<name>W7MQV1_GIBM7</name>
<dbReference type="OrthoDB" id="5093328at2759"/>